<name>A0A6S6QTC0_9HYPH</name>
<dbReference type="RefSeq" id="WP_222876955.1">
    <property type="nucleotide sequence ID" value="NZ_AP023361.1"/>
</dbReference>
<dbReference type="AlphaFoldDB" id="A0A6S6QTC0"/>
<keyword evidence="3" id="KW-1185">Reference proteome</keyword>
<proteinExistence type="predicted"/>
<dbReference type="Proteomes" id="UP000515317">
    <property type="component" value="Chromosome"/>
</dbReference>
<dbReference type="EMBL" id="AP023361">
    <property type="protein sequence ID" value="BCJ90321.1"/>
    <property type="molecule type" value="Genomic_DNA"/>
</dbReference>
<evidence type="ECO:0000256" key="1">
    <source>
        <dbReference type="SAM" id="MobiDB-lite"/>
    </source>
</evidence>
<organism evidence="2 3">
    <name type="scientific">Terrihabitans soli</name>
    <dbReference type="NCBI Taxonomy" id="708113"/>
    <lineage>
        <taxon>Bacteria</taxon>
        <taxon>Pseudomonadati</taxon>
        <taxon>Pseudomonadota</taxon>
        <taxon>Alphaproteobacteria</taxon>
        <taxon>Hyphomicrobiales</taxon>
        <taxon>Terrihabitans</taxon>
    </lineage>
</organism>
<evidence type="ECO:0008006" key="4">
    <source>
        <dbReference type="Google" id="ProtNLM"/>
    </source>
</evidence>
<dbReference type="Pfam" id="PF07750">
    <property type="entry name" value="GcrA"/>
    <property type="match status" value="1"/>
</dbReference>
<sequence length="173" mass="19231">MSCADDKIKIVQTKWTPEEDARLRCLIEANRSAAQTATELGRSRSSVLGRAFRLGIGFHGEGAKTLRFFPGMAPKTGLDLRRLEQIELYREYREEPDPSEDRSKARSFLEAMGRPVCTWFLKGEEGRRGLVCGHRTLPGSSYCAHHKAKSVAPPEEAGEDEEPKAARNLGEAA</sequence>
<evidence type="ECO:0000313" key="2">
    <source>
        <dbReference type="EMBL" id="BCJ90321.1"/>
    </source>
</evidence>
<protein>
    <recommendedName>
        <fullName evidence="4">GcrA cell cycle regulator</fullName>
    </recommendedName>
</protein>
<evidence type="ECO:0000313" key="3">
    <source>
        <dbReference type="Proteomes" id="UP000515317"/>
    </source>
</evidence>
<dbReference type="InterPro" id="IPR011681">
    <property type="entry name" value="GcrA"/>
</dbReference>
<feature type="region of interest" description="Disordered" evidence="1">
    <location>
        <begin position="143"/>
        <end position="173"/>
    </location>
</feature>
<reference evidence="2 3" key="1">
    <citation type="submission" date="2020-08" db="EMBL/GenBank/DDBJ databases">
        <title>Genome sequence of Rhizobiales bacterium strain IZ6.</title>
        <authorList>
            <person name="Nakai R."/>
            <person name="Naganuma T."/>
        </authorList>
    </citation>
    <scope>NUCLEOTIDE SEQUENCE [LARGE SCALE GENOMIC DNA]</scope>
    <source>
        <strain evidence="2 3">IZ6</strain>
    </source>
</reference>
<dbReference type="KEGG" id="tso:IZ6_10560"/>
<gene>
    <name evidence="2" type="ORF">IZ6_10560</name>
</gene>
<accession>A0A6S6QTC0</accession>